<gene>
    <name evidence="2" type="ORF">NQ318_017457</name>
</gene>
<dbReference type="PANTHER" id="PTHR14663">
    <property type="entry name" value="METHYLTRANSFERASE NSUN7-RELATED"/>
    <property type="match status" value="1"/>
</dbReference>
<dbReference type="Gene3D" id="3.40.50.150">
    <property type="entry name" value="Vaccinia Virus protein VP39"/>
    <property type="match status" value="1"/>
</dbReference>
<sequence>AKWEGAEKKPSVIRGLAAITWTVSDIAKAGCLLGSPPLPATFEDEQEMRRVYTLIYDVFRYKTILNQALNDVSFFQMFPKLASSAPHVWLLFYDLYHRSFMKRETKVAPIAASLFDAAGIAYAENALWTQQVKLAAAVSRLRIKHNALSLSELLPAHLKDERVTEQAKNNPVTCWINPVTVRDTDRLCKSLEKHLGLKLIYETDRMHWNSYKWDRHCPDMMMFHSSLRARLARSRYVRDYLLIVQDRSFCLGPATFNRVIINLELTGDVIQTHVNSPRTTAYLATLLRRNDKIRKLMAFSAGKRKNEYENYFKELGLTNIEIFVDRLIDTPLDAPYMEEVVAVFATPPNSYSAVSDPIDLVCSRGGDLSMLEVLTETSDTKETRERITSILEEQKKTLKFAMSRPQVQFVLYETHSELEAENSTMVNKAIKEINKIAKLRHATIQGKMSTGKEEGHPENKEINNNDKSEKTEENKATPSFEPSSMQMCDENINCEEKLLENIEVPDTDVFDTPDLPTLCNCDICKHCEREGCYLALLKRKKVIRLDDKYMIQMAENRGLFGSTTSTGTAKSRSTSRGSKKKQDKSPEKYTRPKKKLKEEEIERIAAPTHTFLRHTKNTAEIEPCRKVELPEEEKPTMYRSWWRQTTRHILALKQSLVRQKLVPSTKIQNTDFKATGDIADSCPVDEMIAKNSSCSRIPIFPKLRLQRAHVYEKVQIPLHITSVEFPRPPNPWA</sequence>
<feature type="region of interest" description="Disordered" evidence="1">
    <location>
        <begin position="560"/>
        <end position="597"/>
    </location>
</feature>
<feature type="compositionally biased region" description="Basic and acidic residues" evidence="1">
    <location>
        <begin position="450"/>
        <end position="475"/>
    </location>
</feature>
<organism evidence="2 3">
    <name type="scientific">Aromia moschata</name>
    <dbReference type="NCBI Taxonomy" id="1265417"/>
    <lineage>
        <taxon>Eukaryota</taxon>
        <taxon>Metazoa</taxon>
        <taxon>Ecdysozoa</taxon>
        <taxon>Arthropoda</taxon>
        <taxon>Hexapoda</taxon>
        <taxon>Insecta</taxon>
        <taxon>Pterygota</taxon>
        <taxon>Neoptera</taxon>
        <taxon>Endopterygota</taxon>
        <taxon>Coleoptera</taxon>
        <taxon>Polyphaga</taxon>
        <taxon>Cucujiformia</taxon>
        <taxon>Chrysomeloidea</taxon>
        <taxon>Cerambycidae</taxon>
        <taxon>Cerambycinae</taxon>
        <taxon>Callichromatini</taxon>
        <taxon>Aromia</taxon>
    </lineage>
</organism>
<reference evidence="2" key="1">
    <citation type="journal article" date="2023" name="Insect Mol. Biol.">
        <title>Genome sequencing provides insights into the evolution of gene families encoding plant cell wall-degrading enzymes in longhorned beetles.</title>
        <authorList>
            <person name="Shin N.R."/>
            <person name="Okamura Y."/>
            <person name="Kirsch R."/>
            <person name="Pauchet Y."/>
        </authorList>
    </citation>
    <scope>NUCLEOTIDE SEQUENCE</scope>
    <source>
        <strain evidence="2">AMC_N1</strain>
    </source>
</reference>
<dbReference type="AlphaFoldDB" id="A0AAV8Z2F6"/>
<keyword evidence="3" id="KW-1185">Reference proteome</keyword>
<feature type="compositionally biased region" description="Basic and acidic residues" evidence="1">
    <location>
        <begin position="583"/>
        <end position="597"/>
    </location>
</feature>
<evidence type="ECO:0000256" key="1">
    <source>
        <dbReference type="SAM" id="MobiDB-lite"/>
    </source>
</evidence>
<evidence type="ECO:0000313" key="3">
    <source>
        <dbReference type="Proteomes" id="UP001162162"/>
    </source>
</evidence>
<comment type="caution">
    <text evidence="2">The sequence shown here is derived from an EMBL/GenBank/DDBJ whole genome shotgun (WGS) entry which is preliminary data.</text>
</comment>
<evidence type="ECO:0000313" key="2">
    <source>
        <dbReference type="EMBL" id="KAJ8958311.1"/>
    </source>
</evidence>
<accession>A0AAV8Z2F6</accession>
<feature type="non-terminal residue" evidence="2">
    <location>
        <position position="1"/>
    </location>
</feature>
<dbReference type="EMBL" id="JAPWTK010000018">
    <property type="protein sequence ID" value="KAJ8958311.1"/>
    <property type="molecule type" value="Genomic_DNA"/>
</dbReference>
<feature type="compositionally biased region" description="Polar residues" evidence="1">
    <location>
        <begin position="476"/>
        <end position="485"/>
    </location>
</feature>
<dbReference type="InterPro" id="IPR029063">
    <property type="entry name" value="SAM-dependent_MTases_sf"/>
</dbReference>
<dbReference type="PANTHER" id="PTHR14663:SF2">
    <property type="entry name" value="METHYLTRANSFERASE NSUN7-RELATED"/>
    <property type="match status" value="1"/>
</dbReference>
<name>A0AAV8Z2F6_9CUCU</name>
<dbReference type="InterPro" id="IPR042620">
    <property type="entry name" value="NSUN7"/>
</dbReference>
<proteinExistence type="predicted"/>
<dbReference type="Proteomes" id="UP001162162">
    <property type="component" value="Unassembled WGS sequence"/>
</dbReference>
<feature type="compositionally biased region" description="Low complexity" evidence="1">
    <location>
        <begin position="561"/>
        <end position="576"/>
    </location>
</feature>
<feature type="region of interest" description="Disordered" evidence="1">
    <location>
        <begin position="447"/>
        <end position="485"/>
    </location>
</feature>
<protein>
    <submittedName>
        <fullName evidence="2">Uncharacterized protein</fullName>
    </submittedName>
</protein>